<keyword evidence="4" id="KW-1185">Reference proteome</keyword>
<comment type="caution">
    <text evidence="3">The sequence shown here is derived from an EMBL/GenBank/DDBJ whole genome shotgun (WGS) entry which is preliminary data.</text>
</comment>
<sequence length="501" mass="52486">MSNVIFAKNAIRDLATKAKETVANESLSTAQKKRILDDIDVDLKTHAATVELHKSAQRLMGGGESLESGYGYGVETGRAVKGLATPSLSLAPDEQQGLFLAAKSGQNLTLHLKDAASSDLARTQLPAQFIGLVDRKFEPSRILDHIPSTTMAGPSVEWITHTANTVALPSPVITLGTAASGGTFAAGDYFWKLTATNSGGETVGSNELTATLTASQKQPINWTAVTGANGYRLYRGIAAGAENVLVAVISDGTTATYTDLGGAGTSATVPTVDRTAGAATVHAGGQMPETSLTPVQTILTAKKLGIFTTVVDEMLQDFPTFAGYTQVELQRQITDAENWQLLNGDGTGDNLLGLLNTPSTLSRVKGSGDAALDVISAGISDLRTGPSYCEPDVIVINPTTWNTIRTAKNSLGNYILGDPGQSTVSEVWGVPVVQTSQMLPGTVVLANLEMGAQAFVREGITLAMTNSSDNDFTNGKVKIRATERLCLGVSRPTAINILTGF</sequence>
<dbReference type="InterPro" id="IPR024455">
    <property type="entry name" value="Phage_capsid"/>
</dbReference>
<dbReference type="SUPFAM" id="SSF56563">
    <property type="entry name" value="Major capsid protein gp5"/>
    <property type="match status" value="1"/>
</dbReference>
<dbReference type="Pfam" id="PF05065">
    <property type="entry name" value="Phage_capsid"/>
    <property type="match status" value="1"/>
</dbReference>
<evidence type="ECO:0000259" key="2">
    <source>
        <dbReference type="Pfam" id="PF05065"/>
    </source>
</evidence>
<feature type="domain" description="Phage capsid-like C-terminal" evidence="2">
    <location>
        <begin position="261"/>
        <end position="499"/>
    </location>
</feature>
<dbReference type="RefSeq" id="WP_179397883.1">
    <property type="nucleotide sequence ID" value="NZ_JACBZO010000001.1"/>
</dbReference>
<dbReference type="EMBL" id="JACBZO010000001">
    <property type="protein sequence ID" value="NYI41498.1"/>
    <property type="molecule type" value="Genomic_DNA"/>
</dbReference>
<dbReference type="Gene3D" id="3.30.2320.10">
    <property type="entry name" value="hypothetical protein PF0899 domain"/>
    <property type="match status" value="1"/>
</dbReference>
<accession>A0A7Y9ZC57</accession>
<dbReference type="InterPro" id="IPR054612">
    <property type="entry name" value="Phage_capsid-like_C"/>
</dbReference>
<name>A0A7Y9ZC57_9MICO</name>
<protein>
    <recommendedName>
        <fullName evidence="2">Phage capsid-like C-terminal domain-containing protein</fullName>
    </recommendedName>
</protein>
<gene>
    <name evidence="3" type="ORF">BKA03_001617</name>
</gene>
<reference evidence="3 4" key="1">
    <citation type="submission" date="2020-07" db="EMBL/GenBank/DDBJ databases">
        <title>Sequencing the genomes of 1000 actinobacteria strains.</title>
        <authorList>
            <person name="Klenk H.-P."/>
        </authorList>
    </citation>
    <scope>NUCLEOTIDE SEQUENCE [LARGE SCALE GENOMIC DNA]</scope>
    <source>
        <strain evidence="3 4">DSM 19970</strain>
    </source>
</reference>
<comment type="subcellular location">
    <subcellularLocation>
        <location evidence="1">Virion</location>
    </subcellularLocation>
</comment>
<organism evidence="3 4">
    <name type="scientific">Demequina lutea</name>
    <dbReference type="NCBI Taxonomy" id="431489"/>
    <lineage>
        <taxon>Bacteria</taxon>
        <taxon>Bacillati</taxon>
        <taxon>Actinomycetota</taxon>
        <taxon>Actinomycetes</taxon>
        <taxon>Micrococcales</taxon>
        <taxon>Demequinaceae</taxon>
        <taxon>Demequina</taxon>
    </lineage>
</organism>
<dbReference type="Gene3D" id="3.30.2400.10">
    <property type="entry name" value="Major capsid protein gp5"/>
    <property type="match status" value="1"/>
</dbReference>
<evidence type="ECO:0000256" key="1">
    <source>
        <dbReference type="ARBA" id="ARBA00004328"/>
    </source>
</evidence>
<evidence type="ECO:0000313" key="3">
    <source>
        <dbReference type="EMBL" id="NYI41498.1"/>
    </source>
</evidence>
<evidence type="ECO:0000313" key="4">
    <source>
        <dbReference type="Proteomes" id="UP000547973"/>
    </source>
</evidence>
<dbReference type="Proteomes" id="UP000547973">
    <property type="component" value="Unassembled WGS sequence"/>
</dbReference>
<dbReference type="NCBIfam" id="TIGR01554">
    <property type="entry name" value="major_cap_HK97"/>
    <property type="match status" value="1"/>
</dbReference>
<dbReference type="AlphaFoldDB" id="A0A7Y9ZC57"/>
<proteinExistence type="predicted"/>